<keyword evidence="1" id="KW-1003">Cell membrane</keyword>
<gene>
    <name evidence="7" type="ORF">H8702_10700</name>
</gene>
<reference evidence="7" key="1">
    <citation type="submission" date="2020-08" db="EMBL/GenBank/DDBJ databases">
        <title>Genome public.</title>
        <authorList>
            <person name="Liu C."/>
            <person name="Sun Q."/>
        </authorList>
    </citation>
    <scope>NUCLEOTIDE SEQUENCE</scope>
    <source>
        <strain evidence="7">NSJ-15</strain>
    </source>
</reference>
<dbReference type="PANTHER" id="PTHR43649">
    <property type="entry name" value="ARABINOSE-BINDING PROTEIN-RELATED"/>
    <property type="match status" value="1"/>
</dbReference>
<dbReference type="SUPFAM" id="SSF53850">
    <property type="entry name" value="Periplasmic binding protein-like II"/>
    <property type="match status" value="1"/>
</dbReference>
<evidence type="ECO:0000256" key="2">
    <source>
        <dbReference type="ARBA" id="ARBA00022729"/>
    </source>
</evidence>
<protein>
    <submittedName>
        <fullName evidence="7">Extracellular solute-binding protein</fullName>
    </submittedName>
</protein>
<name>A0A8J6P8E6_9FIRM</name>
<dbReference type="CDD" id="cd13580">
    <property type="entry name" value="PBP2_AlgQ_like_1"/>
    <property type="match status" value="1"/>
</dbReference>
<evidence type="ECO:0000313" key="8">
    <source>
        <dbReference type="Proteomes" id="UP000632659"/>
    </source>
</evidence>
<evidence type="ECO:0000256" key="6">
    <source>
        <dbReference type="SAM" id="SignalP"/>
    </source>
</evidence>
<dbReference type="PROSITE" id="PS51257">
    <property type="entry name" value="PROKAR_LIPOPROTEIN"/>
    <property type="match status" value="1"/>
</dbReference>
<sequence length="494" mass="55894">MKGKRFLAILLAGMLSAGALTACGKENKDTSGDSAKSNEVTFVFTKGGFENHPDNDVIYQKICEAADVTLNHISPPAANYDEKLTLILSGQEGDLPDLVKIQKTQFNKLFDYADQGALMDLTDLVKDCPNILENIPQEALDMCTRDGKLWAIPIWCSPNRMNTIIRQDWLDNLGLEAPETLEEYHDVLKAFTFDDPDQNGKNDTYGMTGCGMEALEPYLGAFGVTGIHQDFFYEDNGKLIAQAVNPKAKEALAVLRDWYAEGLIDPEFAIMKNDSELNDKAMKNQFGVTYRWWTWEPKIEQEMQKVDPDVTFARIAPPVGPDGTSGVRGVSVLNGCVVMLKDAKNPEACMRLLDWYHTEEGMMTVYTGVEGTHWEKRDDGKYYTLPQFDEDQSWIQWYSAFESEWPLLQVETPLVQSRRDAFNWPVITNAGDGYITDAQLQYSTDLTTLVTDAYTKIITGQEPLDYFDQFVQEWYAKGGQEWTDQINEMYQADK</sequence>
<comment type="caution">
    <text evidence="7">The sequence shown here is derived from an EMBL/GenBank/DDBJ whole genome shotgun (WGS) entry which is preliminary data.</text>
</comment>
<accession>A0A8J6P8E6</accession>
<dbReference type="PANTHER" id="PTHR43649:SF33">
    <property type="entry name" value="POLYGALACTURONAN_RHAMNOGALACTURONAN-BINDING PROTEIN YTCQ"/>
    <property type="match status" value="1"/>
</dbReference>
<evidence type="ECO:0000256" key="5">
    <source>
        <dbReference type="ARBA" id="ARBA00023288"/>
    </source>
</evidence>
<dbReference type="EMBL" id="JACRTL010000006">
    <property type="protein sequence ID" value="MBC8611565.1"/>
    <property type="molecule type" value="Genomic_DNA"/>
</dbReference>
<dbReference type="AlphaFoldDB" id="A0A8J6P8E6"/>
<feature type="signal peptide" evidence="6">
    <location>
        <begin position="1"/>
        <end position="22"/>
    </location>
</feature>
<feature type="chain" id="PRO_5038668275" evidence="6">
    <location>
        <begin position="23"/>
        <end position="494"/>
    </location>
</feature>
<keyword evidence="5" id="KW-0449">Lipoprotein</keyword>
<keyword evidence="4" id="KW-0564">Palmitate</keyword>
<proteinExistence type="predicted"/>
<dbReference type="Gene3D" id="3.40.190.10">
    <property type="entry name" value="Periplasmic binding protein-like II"/>
    <property type="match status" value="2"/>
</dbReference>
<evidence type="ECO:0000256" key="3">
    <source>
        <dbReference type="ARBA" id="ARBA00023136"/>
    </source>
</evidence>
<keyword evidence="3" id="KW-0472">Membrane</keyword>
<dbReference type="Proteomes" id="UP000632659">
    <property type="component" value="Unassembled WGS sequence"/>
</dbReference>
<keyword evidence="2 6" id="KW-0732">Signal</keyword>
<keyword evidence="8" id="KW-1185">Reference proteome</keyword>
<dbReference type="InterPro" id="IPR050490">
    <property type="entry name" value="Bact_solute-bd_prot1"/>
</dbReference>
<evidence type="ECO:0000256" key="4">
    <source>
        <dbReference type="ARBA" id="ARBA00023139"/>
    </source>
</evidence>
<evidence type="ECO:0000256" key="1">
    <source>
        <dbReference type="ARBA" id="ARBA00022475"/>
    </source>
</evidence>
<dbReference type="OrthoDB" id="2644263at2"/>
<evidence type="ECO:0000313" key="7">
    <source>
        <dbReference type="EMBL" id="MBC8611565.1"/>
    </source>
</evidence>
<dbReference type="Pfam" id="PF01547">
    <property type="entry name" value="SBP_bac_1"/>
    <property type="match status" value="1"/>
</dbReference>
<dbReference type="InterPro" id="IPR006059">
    <property type="entry name" value="SBP"/>
</dbReference>
<organism evidence="7 8">
    <name type="scientific">Massiliimalia timonensis</name>
    <dbReference type="NCBI Taxonomy" id="1987501"/>
    <lineage>
        <taxon>Bacteria</taxon>
        <taxon>Bacillati</taxon>
        <taxon>Bacillota</taxon>
        <taxon>Clostridia</taxon>
        <taxon>Eubacteriales</taxon>
        <taxon>Oscillospiraceae</taxon>
        <taxon>Massiliimalia</taxon>
    </lineage>
</organism>
<dbReference type="RefSeq" id="WP_093987758.1">
    <property type="nucleotide sequence ID" value="NZ_FYDD01000002.1"/>
</dbReference>